<protein>
    <submittedName>
        <fullName evidence="1">Uncharacterized protein</fullName>
    </submittedName>
</protein>
<reference evidence="1 2" key="1">
    <citation type="submission" date="2020-02" db="EMBL/GenBank/DDBJ databases">
        <title>Draft genome sequence of Haematococcus lacustris strain NIES-144.</title>
        <authorList>
            <person name="Morimoto D."/>
            <person name="Nakagawa S."/>
            <person name="Yoshida T."/>
            <person name="Sawayama S."/>
        </authorList>
    </citation>
    <scope>NUCLEOTIDE SEQUENCE [LARGE SCALE GENOMIC DNA]</scope>
    <source>
        <strain evidence="1 2">NIES-144</strain>
    </source>
</reference>
<dbReference type="EMBL" id="BLLF01000278">
    <property type="protein sequence ID" value="GFH09975.1"/>
    <property type="molecule type" value="Genomic_DNA"/>
</dbReference>
<feature type="non-terminal residue" evidence="1">
    <location>
        <position position="54"/>
    </location>
</feature>
<organism evidence="1 2">
    <name type="scientific">Haematococcus lacustris</name>
    <name type="common">Green alga</name>
    <name type="synonym">Haematococcus pluvialis</name>
    <dbReference type="NCBI Taxonomy" id="44745"/>
    <lineage>
        <taxon>Eukaryota</taxon>
        <taxon>Viridiplantae</taxon>
        <taxon>Chlorophyta</taxon>
        <taxon>core chlorophytes</taxon>
        <taxon>Chlorophyceae</taxon>
        <taxon>CS clade</taxon>
        <taxon>Chlamydomonadales</taxon>
        <taxon>Haematococcaceae</taxon>
        <taxon>Haematococcus</taxon>
    </lineage>
</organism>
<dbReference type="Proteomes" id="UP000485058">
    <property type="component" value="Unassembled WGS sequence"/>
</dbReference>
<accession>A0A699YKY8</accession>
<gene>
    <name evidence="1" type="ORF">HaLaN_05210</name>
</gene>
<name>A0A699YKY8_HAELA</name>
<evidence type="ECO:0000313" key="1">
    <source>
        <dbReference type="EMBL" id="GFH09975.1"/>
    </source>
</evidence>
<evidence type="ECO:0000313" key="2">
    <source>
        <dbReference type="Proteomes" id="UP000485058"/>
    </source>
</evidence>
<comment type="caution">
    <text evidence="1">The sequence shown here is derived from an EMBL/GenBank/DDBJ whole genome shotgun (WGS) entry which is preliminary data.</text>
</comment>
<keyword evidence="2" id="KW-1185">Reference proteome</keyword>
<feature type="non-terminal residue" evidence="1">
    <location>
        <position position="1"/>
    </location>
</feature>
<sequence>MSCQSISWQRLASTALTFQMPRTCHTLHLYQSQYQAARAKRLLQSHPLVQMGLH</sequence>
<proteinExistence type="predicted"/>
<dbReference type="AlphaFoldDB" id="A0A699YKY8"/>